<reference evidence="1 2" key="1">
    <citation type="submission" date="2019-06" db="EMBL/GenBank/DDBJ databases">
        <title>Sorghum-associated microbial communities from plants grown in Nebraska, USA.</title>
        <authorList>
            <person name="Schachtman D."/>
        </authorList>
    </citation>
    <scope>NUCLEOTIDE SEQUENCE [LARGE SCALE GENOMIC DNA]</scope>
    <source>
        <strain evidence="1 2">1225</strain>
    </source>
</reference>
<dbReference type="EMBL" id="VIWP01000017">
    <property type="protein sequence ID" value="TWF43967.1"/>
    <property type="molecule type" value="Genomic_DNA"/>
</dbReference>
<protein>
    <submittedName>
        <fullName evidence="1">Uncharacterized protein</fullName>
    </submittedName>
</protein>
<dbReference type="OrthoDB" id="8278685at2"/>
<accession>A0A561Q0S2</accession>
<evidence type="ECO:0000313" key="1">
    <source>
        <dbReference type="EMBL" id="TWF43967.1"/>
    </source>
</evidence>
<dbReference type="AlphaFoldDB" id="A0A561Q0S2"/>
<evidence type="ECO:0000313" key="2">
    <source>
        <dbReference type="Proteomes" id="UP000320653"/>
    </source>
</evidence>
<dbReference type="Proteomes" id="UP000320653">
    <property type="component" value="Unassembled WGS sequence"/>
</dbReference>
<comment type="caution">
    <text evidence="1">The sequence shown here is derived from an EMBL/GenBank/DDBJ whole genome shotgun (WGS) entry which is preliminary data.</text>
</comment>
<dbReference type="RefSeq" id="WP_145643506.1">
    <property type="nucleotide sequence ID" value="NZ_VIWP01000017.1"/>
</dbReference>
<name>A0A561Q0S2_9HYPH</name>
<proteinExistence type="predicted"/>
<gene>
    <name evidence="1" type="ORF">FHW37_11755</name>
</gene>
<sequence>MKYEKAADQHGLREVVRVTDFALKNKLKSDEQLRLITLLGSFATRQELLMNARLGSKIR</sequence>
<organism evidence="1 2">
    <name type="scientific">Neorhizobium alkalisoli</name>
    <dbReference type="NCBI Taxonomy" id="528178"/>
    <lineage>
        <taxon>Bacteria</taxon>
        <taxon>Pseudomonadati</taxon>
        <taxon>Pseudomonadota</taxon>
        <taxon>Alphaproteobacteria</taxon>
        <taxon>Hyphomicrobiales</taxon>
        <taxon>Rhizobiaceae</taxon>
        <taxon>Rhizobium/Agrobacterium group</taxon>
        <taxon>Neorhizobium</taxon>
    </lineage>
</organism>
<keyword evidence="2" id="KW-1185">Reference proteome</keyword>